<proteinExistence type="predicted"/>
<keyword evidence="4" id="KW-1185">Reference proteome</keyword>
<dbReference type="STRING" id="65393.PCC7424_5328"/>
<feature type="transmembrane region" description="Helical" evidence="1">
    <location>
        <begin position="76"/>
        <end position="92"/>
    </location>
</feature>
<reference evidence="4" key="1">
    <citation type="journal article" date="2011" name="MBio">
        <title>Novel metabolic attributes of the genus Cyanothece, comprising a group of unicellular nitrogen-fixing Cyanobacteria.</title>
        <authorList>
            <person name="Bandyopadhyay A."/>
            <person name="Elvitigala T."/>
            <person name="Welsh E."/>
            <person name="Stockel J."/>
            <person name="Liberton M."/>
            <person name="Min H."/>
            <person name="Sherman L.A."/>
            <person name="Pakrasi H.B."/>
        </authorList>
    </citation>
    <scope>NUCLEOTIDE SEQUENCE [LARGE SCALE GENOMIC DNA]</scope>
    <source>
        <strain evidence="4">PCC 7424</strain>
    </source>
</reference>
<feature type="transmembrane region" description="Helical" evidence="1">
    <location>
        <begin position="104"/>
        <end position="131"/>
    </location>
</feature>
<dbReference type="KEGG" id="cyc:PCC7424_5328"/>
<dbReference type="PANTHER" id="PTHR39430:SF1">
    <property type="entry name" value="PROTEASE"/>
    <property type="match status" value="1"/>
</dbReference>
<keyword evidence="1" id="KW-0472">Membrane</keyword>
<dbReference type="Proteomes" id="UP000002384">
    <property type="component" value="Chromosome"/>
</dbReference>
<accession>B7KJJ8</accession>
<feature type="transmembrane region" description="Helical" evidence="1">
    <location>
        <begin position="214"/>
        <end position="238"/>
    </location>
</feature>
<dbReference type="HOGENOM" id="CLU_062525_0_0_3"/>
<feature type="transmembrane region" description="Helical" evidence="1">
    <location>
        <begin position="6"/>
        <end position="24"/>
    </location>
</feature>
<keyword evidence="1" id="KW-1133">Transmembrane helix</keyword>
<dbReference type="Pfam" id="PF02517">
    <property type="entry name" value="Rce1-like"/>
    <property type="match status" value="1"/>
</dbReference>
<feature type="transmembrane region" description="Helical" evidence="1">
    <location>
        <begin position="273"/>
        <end position="293"/>
    </location>
</feature>
<dbReference type="InterPro" id="IPR003675">
    <property type="entry name" value="Rce1/LyrA-like_dom"/>
</dbReference>
<dbReference type="GO" id="GO:0080120">
    <property type="term" value="P:CAAX-box protein maturation"/>
    <property type="evidence" value="ECO:0007669"/>
    <property type="project" value="UniProtKB-ARBA"/>
</dbReference>
<name>B7KJJ8_GLOC7</name>
<evidence type="ECO:0000256" key="1">
    <source>
        <dbReference type="SAM" id="Phobius"/>
    </source>
</evidence>
<evidence type="ECO:0000313" key="3">
    <source>
        <dbReference type="EMBL" id="ACK73675.1"/>
    </source>
</evidence>
<protein>
    <submittedName>
        <fullName evidence="3">Abortive infection protein</fullName>
    </submittedName>
</protein>
<feature type="transmembrane region" description="Helical" evidence="1">
    <location>
        <begin position="182"/>
        <end position="202"/>
    </location>
</feature>
<dbReference type="EMBL" id="CP001291">
    <property type="protein sequence ID" value="ACK73675.1"/>
    <property type="molecule type" value="Genomic_DNA"/>
</dbReference>
<gene>
    <name evidence="3" type="ordered locus">PCC7424_5328</name>
</gene>
<dbReference type="GO" id="GO:0004175">
    <property type="term" value="F:endopeptidase activity"/>
    <property type="evidence" value="ECO:0007669"/>
    <property type="project" value="UniProtKB-ARBA"/>
</dbReference>
<dbReference type="eggNOG" id="COG1266">
    <property type="taxonomic scope" value="Bacteria"/>
</dbReference>
<evidence type="ECO:0000259" key="2">
    <source>
        <dbReference type="Pfam" id="PF02517"/>
    </source>
</evidence>
<feature type="transmembrane region" description="Helical" evidence="1">
    <location>
        <begin position="151"/>
        <end position="170"/>
    </location>
</feature>
<sequence length="295" mass="32620">MINYQLSIINYPLIILIADSHFLLNLGDSHNCWLKIAIFLGTWFIVWLPVAIPLAWGLQWNPFQSLAVTETQKLPLIISLYLLAPFIVGKAAQIEGESWANYGLVFNSALLVELLWGIVLAVSTIGVIFASEGLLGWIQWHWENYRPFWRVAFPILGLALTIGGIEELIFRGLFLNVLEQNYSLWVAGAISSGIFALLHLIWERKNTLPQLPGLWLMGMVLVAARIVTGGSLGLAWGLHTGWVWAIATLDSAKLISYTGKGSRWITGIGGQPLAGVAGIVGMVITAIMLWVFFPK</sequence>
<keyword evidence="1" id="KW-0812">Transmembrane</keyword>
<evidence type="ECO:0000313" key="4">
    <source>
        <dbReference type="Proteomes" id="UP000002384"/>
    </source>
</evidence>
<organism evidence="3 4">
    <name type="scientific">Gloeothece citriformis (strain PCC 7424)</name>
    <name type="common">Cyanothece sp. (strain PCC 7424)</name>
    <dbReference type="NCBI Taxonomy" id="65393"/>
    <lineage>
        <taxon>Bacteria</taxon>
        <taxon>Bacillati</taxon>
        <taxon>Cyanobacteriota</taxon>
        <taxon>Cyanophyceae</taxon>
        <taxon>Oscillatoriophycideae</taxon>
        <taxon>Chroococcales</taxon>
        <taxon>Aphanothecaceae</taxon>
        <taxon>Gloeothece</taxon>
        <taxon>Gloeothece citriformis</taxon>
    </lineage>
</organism>
<dbReference type="AlphaFoldDB" id="B7KJJ8"/>
<feature type="transmembrane region" description="Helical" evidence="1">
    <location>
        <begin position="36"/>
        <end position="56"/>
    </location>
</feature>
<dbReference type="PANTHER" id="PTHR39430">
    <property type="entry name" value="MEMBRANE-ASSOCIATED PROTEASE-RELATED"/>
    <property type="match status" value="1"/>
</dbReference>
<feature type="domain" description="CAAX prenyl protease 2/Lysostaphin resistance protein A-like" evidence="2">
    <location>
        <begin position="151"/>
        <end position="244"/>
    </location>
</feature>